<feature type="compositionally biased region" description="Low complexity" evidence="1">
    <location>
        <begin position="75"/>
        <end position="89"/>
    </location>
</feature>
<evidence type="ECO:0000256" key="2">
    <source>
        <dbReference type="SAM" id="Phobius"/>
    </source>
</evidence>
<reference evidence="3 4" key="1">
    <citation type="submission" date="2015-02" db="EMBL/GenBank/DDBJ databases">
        <title>Genome sequence of thermotolerant Streptomyces cyaneogriseus subsp. Noncyanogenus NMWT1, the producer of nematocidal antibiotics nemadectin.</title>
        <authorList>
            <person name="Wang H."/>
            <person name="Li C."/>
            <person name="Xiang W."/>
            <person name="Wang X."/>
        </authorList>
    </citation>
    <scope>NUCLEOTIDE SEQUENCE [LARGE SCALE GENOMIC DNA]</scope>
    <source>
        <strain evidence="3 4">NMWT 1</strain>
    </source>
</reference>
<organism evidence="3 4">
    <name type="scientific">Streptomyces cyaneogriseus subsp. noncyanogenus</name>
    <dbReference type="NCBI Taxonomy" id="477245"/>
    <lineage>
        <taxon>Bacteria</taxon>
        <taxon>Bacillati</taxon>
        <taxon>Actinomycetota</taxon>
        <taxon>Actinomycetes</taxon>
        <taxon>Kitasatosporales</taxon>
        <taxon>Streptomycetaceae</taxon>
        <taxon>Streptomyces</taxon>
    </lineage>
</organism>
<protein>
    <recommendedName>
        <fullName evidence="5">Serine/arginine repetitive matrix protein 2</fullName>
    </recommendedName>
</protein>
<keyword evidence="2" id="KW-0812">Transmembrane</keyword>
<sequence>MGGGQRYWNEETQRWEDGTAGAPPATPPPPPRPAFSPPAPPGPDGGPAPDAGRPDGDTGAWSRPEPPHTAPWPPAEGAAPAPAAGTRGPSRRVVWAVLSGAAVAGVAAALALTLVIGGDGDGGGTDGGTTPTGASTAPTGEPSEQATDSSGPSPDETADPSGTSAAPPAGYEVYSDPEGFTVARPAGWIREAVASQHGIDVVTYRSSDGERRLQLFEVAEASPEESFELFLSEDTPKAEGFEELSLENLDDGDFTGTRLEYLAASLKGGPDIGPWHVVDLRFQAADGKLYAIAAYGPDADGREDERELVETALGHFCPPYTECGTDAGLF</sequence>
<feature type="transmembrane region" description="Helical" evidence="2">
    <location>
        <begin position="93"/>
        <end position="116"/>
    </location>
</feature>
<keyword evidence="4" id="KW-1185">Reference proteome</keyword>
<keyword evidence="2" id="KW-0472">Membrane</keyword>
<feature type="compositionally biased region" description="Polar residues" evidence="1">
    <location>
        <begin position="142"/>
        <end position="152"/>
    </location>
</feature>
<name>A0A0C5GGC1_9ACTN</name>
<proteinExistence type="predicted"/>
<evidence type="ECO:0000313" key="3">
    <source>
        <dbReference type="EMBL" id="AJP03436.1"/>
    </source>
</evidence>
<evidence type="ECO:0000256" key="1">
    <source>
        <dbReference type="SAM" id="MobiDB-lite"/>
    </source>
</evidence>
<feature type="compositionally biased region" description="Pro residues" evidence="1">
    <location>
        <begin position="24"/>
        <end position="46"/>
    </location>
</feature>
<dbReference type="KEGG" id="scw:TU94_20070"/>
<dbReference type="AlphaFoldDB" id="A0A0C5GGC1"/>
<feature type="compositionally biased region" description="Low complexity" evidence="1">
    <location>
        <begin position="128"/>
        <end position="140"/>
    </location>
</feature>
<feature type="compositionally biased region" description="Basic and acidic residues" evidence="1">
    <location>
        <begin position="8"/>
        <end position="17"/>
    </location>
</feature>
<dbReference type="STRING" id="477245.TU94_20070"/>
<feature type="region of interest" description="Disordered" evidence="1">
    <location>
        <begin position="1"/>
        <end position="89"/>
    </location>
</feature>
<dbReference type="HOGENOM" id="CLU_055444_1_0_11"/>
<dbReference type="EMBL" id="CP010849">
    <property type="protein sequence ID" value="AJP03436.1"/>
    <property type="molecule type" value="Genomic_DNA"/>
</dbReference>
<evidence type="ECO:0000313" key="4">
    <source>
        <dbReference type="Proteomes" id="UP000032234"/>
    </source>
</evidence>
<dbReference type="Proteomes" id="UP000032234">
    <property type="component" value="Chromosome"/>
</dbReference>
<dbReference type="PATRIC" id="fig|477245.3.peg.4233"/>
<gene>
    <name evidence="3" type="ORF">TU94_20070</name>
</gene>
<accession>A0A0C5GGC1</accession>
<evidence type="ECO:0008006" key="5">
    <source>
        <dbReference type="Google" id="ProtNLM"/>
    </source>
</evidence>
<dbReference type="RefSeq" id="WP_238995463.1">
    <property type="nucleotide sequence ID" value="NZ_CP010849.1"/>
</dbReference>
<feature type="region of interest" description="Disordered" evidence="1">
    <location>
        <begin position="122"/>
        <end position="177"/>
    </location>
</feature>
<keyword evidence="2" id="KW-1133">Transmembrane helix</keyword>